<feature type="domain" description="Phospholipase A2-like central" evidence="3">
    <location>
        <begin position="98"/>
        <end position="143"/>
    </location>
</feature>
<evidence type="ECO:0000256" key="2">
    <source>
        <dbReference type="ARBA" id="ARBA00022525"/>
    </source>
</evidence>
<dbReference type="OMA" id="CCKSHDE"/>
<dbReference type="GO" id="GO:0005576">
    <property type="term" value="C:extracellular region"/>
    <property type="evidence" value="ECO:0007669"/>
    <property type="project" value="UniProtKB-SubCell"/>
</dbReference>
<dbReference type="EMBL" id="KE525256">
    <property type="protein sequence ID" value="KFB43493.1"/>
    <property type="molecule type" value="Genomic_DNA"/>
</dbReference>
<accession>A0A084VZU9</accession>
<protein>
    <submittedName>
        <fullName evidence="4">AGAP004730-PA-like protein</fullName>
    </submittedName>
</protein>
<evidence type="ECO:0000313" key="4">
    <source>
        <dbReference type="EMBL" id="KFB43493.1"/>
    </source>
</evidence>
<dbReference type="GO" id="GO:0006644">
    <property type="term" value="P:phospholipid metabolic process"/>
    <property type="evidence" value="ECO:0007669"/>
    <property type="project" value="InterPro"/>
</dbReference>
<dbReference type="PROSITE" id="PS00118">
    <property type="entry name" value="PA2_HIS"/>
    <property type="match status" value="1"/>
</dbReference>
<dbReference type="AlphaFoldDB" id="A0A084VZU9"/>
<dbReference type="SUPFAM" id="SSF48619">
    <property type="entry name" value="Phospholipase A2, PLA2"/>
    <property type="match status" value="1"/>
</dbReference>
<dbReference type="GO" id="GO:0050482">
    <property type="term" value="P:arachidonate secretion"/>
    <property type="evidence" value="ECO:0007669"/>
    <property type="project" value="InterPro"/>
</dbReference>
<evidence type="ECO:0000313" key="5">
    <source>
        <dbReference type="EnsemblMetazoa" id="ASIC011298-PA"/>
    </source>
</evidence>
<sequence>MPTLVDGDDDRDSTQALYNILNDEGYRLTLAAILEDYLRINSTNDLVAWSNPAFADYDQKLIIALQSQLEEDDDTYKNDPLADPVSLLPVYGGLKFVTYYCGPGNWSVDGSTVQNSYFSSLDQCCKQHDECPDTIVDRTDYRRYENLPHKPQLFTR</sequence>
<keyword evidence="2" id="KW-0964">Secreted</keyword>
<dbReference type="InterPro" id="IPR016090">
    <property type="entry name" value="PLA2-like_dom"/>
</dbReference>
<organism evidence="4">
    <name type="scientific">Anopheles sinensis</name>
    <name type="common">Mosquito</name>
    <dbReference type="NCBI Taxonomy" id="74873"/>
    <lineage>
        <taxon>Eukaryota</taxon>
        <taxon>Metazoa</taxon>
        <taxon>Ecdysozoa</taxon>
        <taxon>Arthropoda</taxon>
        <taxon>Hexapoda</taxon>
        <taxon>Insecta</taxon>
        <taxon>Pterygota</taxon>
        <taxon>Neoptera</taxon>
        <taxon>Endopterygota</taxon>
        <taxon>Diptera</taxon>
        <taxon>Nematocera</taxon>
        <taxon>Culicoidea</taxon>
        <taxon>Culicidae</taxon>
        <taxon>Anophelinae</taxon>
        <taxon>Anopheles</taxon>
    </lineage>
</organism>
<dbReference type="VEuPathDB" id="VectorBase:ASIC011298"/>
<comment type="subcellular location">
    <subcellularLocation>
        <location evidence="1">Secreted</location>
    </subcellularLocation>
</comment>
<reference evidence="4 6" key="1">
    <citation type="journal article" date="2014" name="BMC Genomics">
        <title>Genome sequence of Anopheles sinensis provides insight into genetics basis of mosquito competence for malaria parasites.</title>
        <authorList>
            <person name="Zhou D."/>
            <person name="Zhang D."/>
            <person name="Ding G."/>
            <person name="Shi L."/>
            <person name="Hou Q."/>
            <person name="Ye Y."/>
            <person name="Xu Y."/>
            <person name="Zhou H."/>
            <person name="Xiong C."/>
            <person name="Li S."/>
            <person name="Yu J."/>
            <person name="Hong S."/>
            <person name="Yu X."/>
            <person name="Zou P."/>
            <person name="Chen C."/>
            <person name="Chang X."/>
            <person name="Wang W."/>
            <person name="Lv Y."/>
            <person name="Sun Y."/>
            <person name="Ma L."/>
            <person name="Shen B."/>
            <person name="Zhu C."/>
        </authorList>
    </citation>
    <scope>NUCLEOTIDE SEQUENCE [LARGE SCALE GENOMIC DNA]</scope>
</reference>
<keyword evidence="6" id="KW-1185">Reference proteome</keyword>
<dbReference type="VEuPathDB" id="VectorBase:ASIS018016"/>
<dbReference type="Gene3D" id="1.20.90.10">
    <property type="entry name" value="Phospholipase A2 domain"/>
    <property type="match status" value="1"/>
</dbReference>
<proteinExistence type="predicted"/>
<dbReference type="OrthoDB" id="10059604at2759"/>
<dbReference type="Proteomes" id="UP000030765">
    <property type="component" value="Unassembled WGS sequence"/>
</dbReference>
<evidence type="ECO:0000313" key="6">
    <source>
        <dbReference type="Proteomes" id="UP000030765"/>
    </source>
</evidence>
<dbReference type="EMBL" id="ATLV01018965">
    <property type="status" value="NOT_ANNOTATED_CDS"/>
    <property type="molecule type" value="Genomic_DNA"/>
</dbReference>
<name>A0A084VZU9_ANOSI</name>
<evidence type="ECO:0000256" key="1">
    <source>
        <dbReference type="ARBA" id="ARBA00004613"/>
    </source>
</evidence>
<gene>
    <name evidence="4" type="ORF">ZHAS_00011298</name>
</gene>
<dbReference type="EnsemblMetazoa" id="ASIC011298-RA">
    <property type="protein sequence ID" value="ASIC011298-PA"/>
    <property type="gene ID" value="ASIC011298"/>
</dbReference>
<dbReference type="InterPro" id="IPR036444">
    <property type="entry name" value="PLipase_A2_dom_sf"/>
</dbReference>
<reference evidence="5" key="2">
    <citation type="submission" date="2020-05" db="UniProtKB">
        <authorList>
            <consortium name="EnsemblMetazoa"/>
        </authorList>
    </citation>
    <scope>IDENTIFICATION</scope>
</reference>
<dbReference type="Pfam" id="PF05826">
    <property type="entry name" value="Phospholip_A2_2"/>
    <property type="match status" value="1"/>
</dbReference>
<dbReference type="GO" id="GO:0004623">
    <property type="term" value="F:phospholipase A2 activity"/>
    <property type="evidence" value="ECO:0007669"/>
    <property type="project" value="InterPro"/>
</dbReference>
<evidence type="ECO:0000259" key="3">
    <source>
        <dbReference type="Pfam" id="PF05826"/>
    </source>
</evidence>
<dbReference type="InterPro" id="IPR033113">
    <property type="entry name" value="PLA2_histidine"/>
</dbReference>